<evidence type="ECO:0000256" key="1">
    <source>
        <dbReference type="SAM" id="MobiDB-lite"/>
    </source>
</evidence>
<dbReference type="InterPro" id="IPR032407">
    <property type="entry name" value="MHB"/>
</dbReference>
<comment type="caution">
    <text evidence="3">The sequence shown here is derived from an EMBL/GenBank/DDBJ whole genome shotgun (WGS) entry which is preliminary data.</text>
</comment>
<keyword evidence="2" id="KW-0732">Signal</keyword>
<sequence>MRLSLKGLTVAAGALALSLTAGAGVASADPLDAVINTTCNYGQVMAALNATDPGAAAQFNASPIAQGWLHSFLASPPPRRAQMAAQVQAMPGLRNTSGWSSRSRRPATTTDSELAGVAPRKTPIRGSCVRYARALMRSCAAGDA</sequence>
<dbReference type="AlphaFoldDB" id="A0A1V3XPA9"/>
<protein>
    <submittedName>
        <fullName evidence="3">Low molecular weight T-cell antigen TB8.4 domain protein</fullName>
    </submittedName>
</protein>
<evidence type="ECO:0000256" key="2">
    <source>
        <dbReference type="SAM" id="SignalP"/>
    </source>
</evidence>
<feature type="chain" id="PRO_5039472608" evidence="2">
    <location>
        <begin position="24"/>
        <end position="144"/>
    </location>
</feature>
<evidence type="ECO:0000313" key="3">
    <source>
        <dbReference type="EMBL" id="OOK81053.1"/>
    </source>
</evidence>
<proteinExistence type="predicted"/>
<feature type="region of interest" description="Disordered" evidence="1">
    <location>
        <begin position="93"/>
        <end position="118"/>
    </location>
</feature>
<dbReference type="GO" id="GO:0020037">
    <property type="term" value="F:heme binding"/>
    <property type="evidence" value="ECO:0007669"/>
    <property type="project" value="InterPro"/>
</dbReference>
<organism evidence="3 4">
    <name type="scientific">Mycobacterium kansasii</name>
    <dbReference type="NCBI Taxonomy" id="1768"/>
    <lineage>
        <taxon>Bacteria</taxon>
        <taxon>Bacillati</taxon>
        <taxon>Actinomycetota</taxon>
        <taxon>Actinomycetes</taxon>
        <taxon>Mycobacteriales</taxon>
        <taxon>Mycobacteriaceae</taxon>
        <taxon>Mycobacterium</taxon>
    </lineage>
</organism>
<feature type="signal peptide" evidence="2">
    <location>
        <begin position="1"/>
        <end position="23"/>
    </location>
</feature>
<dbReference type="STRING" id="1768.B1T50_07400"/>
<dbReference type="EMBL" id="MVBN01000002">
    <property type="protein sequence ID" value="OOK81053.1"/>
    <property type="molecule type" value="Genomic_DNA"/>
</dbReference>
<dbReference type="NCBIfam" id="TIGR04529">
    <property type="entry name" value="MTB_hemophore"/>
    <property type="match status" value="1"/>
</dbReference>
<feature type="compositionally biased region" description="Polar residues" evidence="1">
    <location>
        <begin position="94"/>
        <end position="112"/>
    </location>
</feature>
<dbReference type="Proteomes" id="UP000188532">
    <property type="component" value="Unassembled WGS sequence"/>
</dbReference>
<gene>
    <name evidence="3" type="ORF">BZL29_2372</name>
</gene>
<accession>A0A1V3XPA9</accession>
<name>A0A1V3XPA9_MYCKA</name>
<evidence type="ECO:0000313" key="4">
    <source>
        <dbReference type="Proteomes" id="UP000188532"/>
    </source>
</evidence>
<reference evidence="3 4" key="1">
    <citation type="submission" date="2017-02" db="EMBL/GenBank/DDBJ databases">
        <title>Complete genome sequences of Mycobacterium kansasii strains isolated from rhesus macaques.</title>
        <authorList>
            <person name="Panda A."/>
            <person name="Nagaraj S."/>
            <person name="Zhao X."/>
            <person name="Tettelin H."/>
            <person name="Detolla L.J."/>
        </authorList>
    </citation>
    <scope>NUCLEOTIDE SEQUENCE [LARGE SCALE GENOMIC DNA]</scope>
    <source>
        <strain evidence="3 4">11-3469</strain>
    </source>
</reference>